<dbReference type="EMBL" id="CP113440">
    <property type="protein sequence ID" value="WAK63686.1"/>
    <property type="molecule type" value="Genomic_DNA"/>
</dbReference>
<dbReference type="AlphaFoldDB" id="A0AA47IMH6"/>
<evidence type="ECO:0000259" key="8">
    <source>
        <dbReference type="Pfam" id="PF17802"/>
    </source>
</evidence>
<dbReference type="Pfam" id="PF17802">
    <property type="entry name" value="SpaA"/>
    <property type="match status" value="1"/>
</dbReference>
<keyword evidence="12" id="KW-1185">Reference proteome</keyword>
<evidence type="ECO:0000259" key="7">
    <source>
        <dbReference type="Pfam" id="PF00746"/>
    </source>
</evidence>
<dbReference type="InterPro" id="IPR019931">
    <property type="entry name" value="LPXTG_anchor"/>
</dbReference>
<evidence type="ECO:0000256" key="1">
    <source>
        <dbReference type="ARBA" id="ARBA00022512"/>
    </source>
</evidence>
<dbReference type="Proteomes" id="UP001156410">
    <property type="component" value="Chromosome"/>
</dbReference>
<evidence type="ECO:0000313" key="12">
    <source>
        <dbReference type="Proteomes" id="UP001209889"/>
    </source>
</evidence>
<dbReference type="InterPro" id="IPR013783">
    <property type="entry name" value="Ig-like_fold"/>
</dbReference>
<feature type="region of interest" description="Disordered" evidence="5">
    <location>
        <begin position="52"/>
        <end position="102"/>
    </location>
</feature>
<keyword evidence="6" id="KW-0472">Membrane</keyword>
<evidence type="ECO:0000256" key="4">
    <source>
        <dbReference type="ARBA" id="ARBA00023088"/>
    </source>
</evidence>
<reference evidence="10" key="3">
    <citation type="submission" date="2022-11" db="EMBL/GenBank/DDBJ databases">
        <authorList>
            <person name="Johnson J.D."/>
        </authorList>
    </citation>
    <scope>NUCLEOTIDE SEQUENCE</scope>
    <source>
        <strain evidence="9">E28</strain>
        <strain evidence="10">E37</strain>
    </source>
</reference>
<evidence type="ECO:0000256" key="6">
    <source>
        <dbReference type="SAM" id="Phobius"/>
    </source>
</evidence>
<dbReference type="InterPro" id="IPR041033">
    <property type="entry name" value="SpaA_PFL_dom_1"/>
</dbReference>
<feature type="domain" description="Gram-positive cocci surface proteins LPxTG" evidence="7">
    <location>
        <begin position="88"/>
        <end position="128"/>
    </location>
</feature>
<keyword evidence="6" id="KW-1133">Transmembrane helix</keyword>
<evidence type="ECO:0000313" key="10">
    <source>
        <dbReference type="EMBL" id="WAK63686.1"/>
    </source>
</evidence>
<name>A0AA47IMH6_STRMC</name>
<dbReference type="Pfam" id="PF00746">
    <property type="entry name" value="Gram_pos_anchor"/>
    <property type="match status" value="1"/>
</dbReference>
<dbReference type="Proteomes" id="UP001209889">
    <property type="component" value="Unassembled WGS sequence"/>
</dbReference>
<dbReference type="EMBL" id="JAPHJC010000112">
    <property type="protein sequence ID" value="MCW8679003.1"/>
    <property type="molecule type" value="Genomic_DNA"/>
</dbReference>
<keyword evidence="3" id="KW-0732">Signal</keyword>
<evidence type="ECO:0000313" key="9">
    <source>
        <dbReference type="EMBL" id="MCW8679003.1"/>
    </source>
</evidence>
<organism evidence="10 11">
    <name type="scientific">Streptococcus macedonicus</name>
    <name type="common">Streptococcus gallolyticus macedonicus</name>
    <dbReference type="NCBI Taxonomy" id="59310"/>
    <lineage>
        <taxon>Bacteria</taxon>
        <taxon>Bacillati</taxon>
        <taxon>Bacillota</taxon>
        <taxon>Bacilli</taxon>
        <taxon>Lactobacillales</taxon>
        <taxon>Streptococcaceae</taxon>
        <taxon>Streptococcus</taxon>
    </lineage>
</organism>
<dbReference type="RefSeq" id="WP_265644280.1">
    <property type="nucleotide sequence ID" value="NZ_CP113440.1"/>
</dbReference>
<feature type="domain" description="SpaA-like prealbumin fold" evidence="8">
    <location>
        <begin position="3"/>
        <end position="39"/>
    </location>
</feature>
<keyword evidence="6" id="KW-0812">Transmembrane</keyword>
<feature type="compositionally biased region" description="Basic and acidic residues" evidence="5">
    <location>
        <begin position="83"/>
        <end position="93"/>
    </location>
</feature>
<gene>
    <name evidence="10" type="ORF">OQG81_02035</name>
    <name evidence="9" type="ORF">OQH01_11125</name>
</gene>
<dbReference type="Gene3D" id="2.60.40.10">
    <property type="entry name" value="Immunoglobulins"/>
    <property type="match status" value="1"/>
</dbReference>
<feature type="transmembrane region" description="Helical" evidence="6">
    <location>
        <begin position="104"/>
        <end position="123"/>
    </location>
</feature>
<keyword evidence="2" id="KW-0964">Secreted</keyword>
<reference evidence="9" key="5">
    <citation type="submission" date="2024-05" db="EMBL/GenBank/DDBJ databases">
        <title>Streptococcus macedonicus and Acinetobacter baumannii: co-inhabitants of the cheese production environment.</title>
        <authorList>
            <person name="Johnson J."/>
            <person name="Curtin C."/>
            <person name="Waite-Cusic J."/>
        </authorList>
    </citation>
    <scope>NUCLEOTIDE SEQUENCE</scope>
    <source>
        <strain evidence="9">E28</strain>
    </source>
</reference>
<evidence type="ECO:0000256" key="2">
    <source>
        <dbReference type="ARBA" id="ARBA00022525"/>
    </source>
</evidence>
<evidence type="ECO:0000256" key="5">
    <source>
        <dbReference type="SAM" id="MobiDB-lite"/>
    </source>
</evidence>
<sequence>MSEDTYTMVESQAPAGYELAESITFRVTADGQVEVKGTDGSWTNQADATIKMEDAKTPVVPEEPQSNTPIVDDPTTPSSNSDKQSEKKQEKKSLLPSTGDSSRLGLMMLGLALVLSVIFGFVYKAKRAKA</sequence>
<dbReference type="NCBIfam" id="TIGR01167">
    <property type="entry name" value="LPXTG_anchor"/>
    <property type="match status" value="1"/>
</dbReference>
<keyword evidence="4" id="KW-0572">Peptidoglycan-anchor</keyword>
<proteinExistence type="predicted"/>
<protein>
    <submittedName>
        <fullName evidence="10">SpaA isopeptide-forming pilin-related protein</fullName>
    </submittedName>
</protein>
<evidence type="ECO:0000256" key="3">
    <source>
        <dbReference type="ARBA" id="ARBA00022729"/>
    </source>
</evidence>
<accession>A0AA47IMH6</accession>
<keyword evidence="1" id="KW-0134">Cell wall</keyword>
<reference evidence="12" key="1">
    <citation type="submission" date="2022-11" db="EMBL/GenBank/DDBJ databases">
        <title>Streptococcus macedonicus and Acinetobacter baumannii: co-inhabitants of the cheese production environment.</title>
        <authorList>
            <person name="Johnson J."/>
            <person name="Curtin C."/>
            <person name="Waite-Cusic J."/>
        </authorList>
    </citation>
    <scope>NUCLEOTIDE SEQUENCE [LARGE SCALE GENOMIC DNA]</scope>
    <source>
        <strain evidence="12">E28</strain>
    </source>
</reference>
<reference evidence="10" key="2">
    <citation type="submission" date="2022-11" db="EMBL/GenBank/DDBJ databases">
        <title>Streptococcus macedonicus and Acinetobacter baumannii: co-inhabitants of the cheese production environment.</title>
        <authorList>
            <person name="Johnson J."/>
        </authorList>
    </citation>
    <scope>NUCLEOTIDE SEQUENCE</scope>
    <source>
        <strain evidence="10">E37</strain>
    </source>
</reference>
<reference evidence="12" key="4">
    <citation type="submission" date="2023-07" db="EMBL/GenBank/DDBJ databases">
        <title>Streptococcus macedonicus and Acinetobacter baumannii: co-inhabitants of the cheese production environment.</title>
        <authorList>
            <person name="Johnson J."/>
            <person name="Curtin C."/>
            <person name="Waite-Cusic J."/>
        </authorList>
    </citation>
    <scope>NUCLEOTIDE SEQUENCE [LARGE SCALE GENOMIC DNA]</scope>
    <source>
        <strain evidence="12">E28</strain>
    </source>
</reference>
<evidence type="ECO:0000313" key="11">
    <source>
        <dbReference type="Proteomes" id="UP001156410"/>
    </source>
</evidence>